<reference evidence="1 4" key="2">
    <citation type="submission" date="2023-10" db="EMBL/GenBank/DDBJ databases">
        <title>Wastewater isolates of ESBL- and carbapenemase-producing Gram-negative bacteria from New Zealand.</title>
        <authorList>
            <person name="Straub C."/>
            <person name="Weaver L."/>
            <person name="Cornelius A."/>
            <person name="Mcgill E."/>
            <person name="Dyet K."/>
            <person name="White L."/>
            <person name="Pattis I."/>
        </authorList>
    </citation>
    <scope>NUCLEOTIDE SEQUENCE [LARGE SCALE GENOMIC DNA]</scope>
    <source>
        <strain evidence="1 4">ESBL09</strain>
    </source>
</reference>
<dbReference type="EMBL" id="RHFN01000010">
    <property type="protein sequence ID" value="ROU14138.1"/>
    <property type="molecule type" value="Genomic_DNA"/>
</dbReference>
<accession>A0A378GKX3</accession>
<proteinExistence type="predicted"/>
<organism evidence="2 3">
    <name type="scientific">Kluyvera ascorbata</name>
    <dbReference type="NCBI Taxonomy" id="51288"/>
    <lineage>
        <taxon>Bacteria</taxon>
        <taxon>Pseudomonadati</taxon>
        <taxon>Pseudomonadota</taxon>
        <taxon>Gammaproteobacteria</taxon>
        <taxon>Enterobacterales</taxon>
        <taxon>Enterobacteriaceae</taxon>
        <taxon>Kluyvera</taxon>
    </lineage>
</organism>
<dbReference type="InterPro" id="IPR020359">
    <property type="entry name" value="Biofilm_regulator_BssR"/>
</dbReference>
<gene>
    <name evidence="2" type="primary">bssR</name>
    <name evidence="2" type="synonym">yliH</name>
    <name evidence="2" type="ORF">EB837_12020</name>
    <name evidence="1" type="ORF">V4836_10050</name>
</gene>
<dbReference type="EMBL" id="JAZKKV010000001">
    <property type="protein sequence ID" value="MEE9654495.1"/>
    <property type="molecule type" value="Genomic_DNA"/>
</dbReference>
<dbReference type="AlphaFoldDB" id="A0A378GKX3"/>
<evidence type="ECO:0000313" key="1">
    <source>
        <dbReference type="EMBL" id="MEE9654495.1"/>
    </source>
</evidence>
<evidence type="ECO:0000313" key="3">
    <source>
        <dbReference type="Proteomes" id="UP000268051"/>
    </source>
</evidence>
<dbReference type="Proteomes" id="UP000268051">
    <property type="component" value="Unassembled WGS sequence"/>
</dbReference>
<comment type="caution">
    <text evidence="2">The sequence shown here is derived from an EMBL/GenBank/DDBJ whole genome shotgun (WGS) entry which is preliminary data.</text>
</comment>
<evidence type="ECO:0000313" key="4">
    <source>
        <dbReference type="Proteomes" id="UP001331691"/>
    </source>
</evidence>
<dbReference type="Pfam" id="PF10799">
    <property type="entry name" value="YliH"/>
    <property type="match status" value="1"/>
</dbReference>
<keyword evidence="4" id="KW-1185">Reference proteome</keyword>
<dbReference type="Proteomes" id="UP001331691">
    <property type="component" value="Unassembled WGS sequence"/>
</dbReference>
<name>A0A378GKX3_9ENTR</name>
<protein>
    <submittedName>
        <fullName evidence="1">Biofilm formation regulator BssR</fullName>
    </submittedName>
    <submittedName>
        <fullName evidence="2">Transcriptional regulator</fullName>
    </submittedName>
</protein>
<sequence>MTDSKLKRQMMRRLINARIDLDAYLQLRKAKGYMSVGDNDHLRTNLLELCCELRGNVVPLTRCSSRKELEMMRQAGEAIASAAVCLMTGRYDCPSYIAVNVETLERCLTALTNSIRKLDAESPMTHA</sequence>
<reference evidence="2 3" key="1">
    <citation type="submission" date="2018-10" db="EMBL/GenBank/DDBJ databases">
        <title>Horizontal transference of carbapenem resistance between Klebsiella pneumoniae and Kluyvera ascorbata during abdominal infection: a case report.</title>
        <authorList>
            <person name="Raro O.H.F."/>
            <person name="Lima-Morales D."/>
            <person name="Barth A.L."/>
            <person name="Paim T.G.S."/>
            <person name="Mott M.P."/>
            <person name="Riche C.V.W."/>
            <person name="Teixeira U.F."/>
            <person name="Waechter F."/>
            <person name="Dias C.A.G."/>
        </authorList>
    </citation>
    <scope>NUCLEOTIDE SEQUENCE [LARGE SCALE GENOMIC DNA]</scope>
    <source>
        <strain evidence="2 3">OT2</strain>
    </source>
</reference>
<evidence type="ECO:0000313" key="2">
    <source>
        <dbReference type="EMBL" id="ROU14138.1"/>
    </source>
</evidence>
<dbReference type="RefSeq" id="WP_035894492.1">
    <property type="nucleotide sequence ID" value="NZ_AP022665.1"/>
</dbReference>
<dbReference type="OrthoDB" id="6630475at2"/>